<organism evidence="1 2">
    <name type="scientific">Rhipicephalus microplus</name>
    <name type="common">Cattle tick</name>
    <name type="synonym">Boophilus microplus</name>
    <dbReference type="NCBI Taxonomy" id="6941"/>
    <lineage>
        <taxon>Eukaryota</taxon>
        <taxon>Metazoa</taxon>
        <taxon>Ecdysozoa</taxon>
        <taxon>Arthropoda</taxon>
        <taxon>Chelicerata</taxon>
        <taxon>Arachnida</taxon>
        <taxon>Acari</taxon>
        <taxon>Parasitiformes</taxon>
        <taxon>Ixodida</taxon>
        <taxon>Ixodoidea</taxon>
        <taxon>Ixodidae</taxon>
        <taxon>Rhipicephalinae</taxon>
        <taxon>Rhipicephalus</taxon>
        <taxon>Boophilus</taxon>
    </lineage>
</organism>
<reference evidence="1" key="1">
    <citation type="journal article" date="2020" name="Cell">
        <title>Large-Scale Comparative Analyses of Tick Genomes Elucidate Their Genetic Diversity and Vector Capacities.</title>
        <authorList>
            <consortium name="Tick Genome and Microbiome Consortium (TIGMIC)"/>
            <person name="Jia N."/>
            <person name="Wang J."/>
            <person name="Shi W."/>
            <person name="Du L."/>
            <person name="Sun Y."/>
            <person name="Zhan W."/>
            <person name="Jiang J.F."/>
            <person name="Wang Q."/>
            <person name="Zhang B."/>
            <person name="Ji P."/>
            <person name="Bell-Sakyi L."/>
            <person name="Cui X.M."/>
            <person name="Yuan T.T."/>
            <person name="Jiang B.G."/>
            <person name="Yang W.F."/>
            <person name="Lam T.T."/>
            <person name="Chang Q.C."/>
            <person name="Ding S.J."/>
            <person name="Wang X.J."/>
            <person name="Zhu J.G."/>
            <person name="Ruan X.D."/>
            <person name="Zhao L."/>
            <person name="Wei J.T."/>
            <person name="Ye R.Z."/>
            <person name="Que T.C."/>
            <person name="Du C.H."/>
            <person name="Zhou Y.H."/>
            <person name="Cheng J.X."/>
            <person name="Dai P.F."/>
            <person name="Guo W.B."/>
            <person name="Han X.H."/>
            <person name="Huang E.J."/>
            <person name="Li L.F."/>
            <person name="Wei W."/>
            <person name="Gao Y.C."/>
            <person name="Liu J.Z."/>
            <person name="Shao H.Z."/>
            <person name="Wang X."/>
            <person name="Wang C.C."/>
            <person name="Yang T.C."/>
            <person name="Huo Q.B."/>
            <person name="Li W."/>
            <person name="Chen H.Y."/>
            <person name="Chen S.E."/>
            <person name="Zhou L.G."/>
            <person name="Ni X.B."/>
            <person name="Tian J.H."/>
            <person name="Sheng Y."/>
            <person name="Liu T."/>
            <person name="Pan Y.S."/>
            <person name="Xia L.Y."/>
            <person name="Li J."/>
            <person name="Zhao F."/>
            <person name="Cao W.C."/>
        </authorList>
    </citation>
    <scope>NUCLEOTIDE SEQUENCE</scope>
    <source>
        <strain evidence="1">Rmic-2018</strain>
    </source>
</reference>
<comment type="caution">
    <text evidence="1">The sequence shown here is derived from an EMBL/GenBank/DDBJ whole genome shotgun (WGS) entry which is preliminary data.</text>
</comment>
<accession>A0A9J6EI84</accession>
<evidence type="ECO:0000313" key="1">
    <source>
        <dbReference type="EMBL" id="KAH8033860.1"/>
    </source>
</evidence>
<evidence type="ECO:0000313" key="2">
    <source>
        <dbReference type="Proteomes" id="UP000821866"/>
    </source>
</evidence>
<gene>
    <name evidence="1" type="ORF">HPB51_016632</name>
</gene>
<reference evidence="1" key="2">
    <citation type="submission" date="2021-09" db="EMBL/GenBank/DDBJ databases">
        <authorList>
            <person name="Jia N."/>
            <person name="Wang J."/>
            <person name="Shi W."/>
            <person name="Du L."/>
            <person name="Sun Y."/>
            <person name="Zhan W."/>
            <person name="Jiang J."/>
            <person name="Wang Q."/>
            <person name="Zhang B."/>
            <person name="Ji P."/>
            <person name="Sakyi L.B."/>
            <person name="Cui X."/>
            <person name="Yuan T."/>
            <person name="Jiang B."/>
            <person name="Yang W."/>
            <person name="Lam T.T.-Y."/>
            <person name="Chang Q."/>
            <person name="Ding S."/>
            <person name="Wang X."/>
            <person name="Zhu J."/>
            <person name="Ruan X."/>
            <person name="Zhao L."/>
            <person name="Wei J."/>
            <person name="Que T."/>
            <person name="Du C."/>
            <person name="Cheng J."/>
            <person name="Dai P."/>
            <person name="Han X."/>
            <person name="Huang E."/>
            <person name="Gao Y."/>
            <person name="Liu J."/>
            <person name="Shao H."/>
            <person name="Ye R."/>
            <person name="Li L."/>
            <person name="Wei W."/>
            <person name="Wang X."/>
            <person name="Wang C."/>
            <person name="Huo Q."/>
            <person name="Li W."/>
            <person name="Guo W."/>
            <person name="Chen H."/>
            <person name="Chen S."/>
            <person name="Zhou L."/>
            <person name="Zhou L."/>
            <person name="Ni X."/>
            <person name="Tian J."/>
            <person name="Zhou Y."/>
            <person name="Sheng Y."/>
            <person name="Liu T."/>
            <person name="Pan Y."/>
            <person name="Xia L."/>
            <person name="Li J."/>
            <person name="Zhao F."/>
            <person name="Cao W."/>
        </authorList>
    </citation>
    <scope>NUCLEOTIDE SEQUENCE</scope>
    <source>
        <strain evidence="1">Rmic-2018</strain>
        <tissue evidence="1">Larvae</tissue>
    </source>
</reference>
<dbReference type="Proteomes" id="UP000821866">
    <property type="component" value="Chromosome 2"/>
</dbReference>
<name>A0A9J6EI84_RHIMP</name>
<dbReference type="AlphaFoldDB" id="A0A9J6EI84"/>
<sequence length="234" mass="26432">MAAAVLSELRAHIDQVTARDLQYLPQVPDWGWFSRFRSLQPEVAIPEIHHILEECSCVALLVERVTSLYCWFMSVQKIGPWSLFRLGDSAPHFDYHSLLIDISRAMQSLTVQPVFFGMLSYPGIHHGCIIRNFIDPTTRTWETVFVVLWSGQRFAAASVKTKEQQQTLLTSLHVALSGESVELLDGLHADLENAYRAGCRCPNMDGPALLRHDRDLSIAMRLLPNGHPLVQAEE</sequence>
<proteinExistence type="predicted"/>
<protein>
    <submittedName>
        <fullName evidence="1">Uncharacterized protein</fullName>
    </submittedName>
</protein>
<keyword evidence="2" id="KW-1185">Reference proteome</keyword>
<dbReference type="EMBL" id="JABSTU010000004">
    <property type="protein sequence ID" value="KAH8033860.1"/>
    <property type="molecule type" value="Genomic_DNA"/>
</dbReference>
<dbReference type="VEuPathDB" id="VectorBase:LOC119162310"/>